<dbReference type="AlphaFoldDB" id="A0A3D8I7S2"/>
<dbReference type="GO" id="GO:0009254">
    <property type="term" value="P:peptidoglycan turnover"/>
    <property type="evidence" value="ECO:0007669"/>
    <property type="project" value="TreeGrafter"/>
</dbReference>
<reference evidence="6 7" key="1">
    <citation type="submission" date="2018-04" db="EMBL/GenBank/DDBJ databases">
        <title>Novel Campyloabacter and Helicobacter Species and Strains.</title>
        <authorList>
            <person name="Mannion A.J."/>
            <person name="Shen Z."/>
            <person name="Fox J.G."/>
        </authorList>
    </citation>
    <scope>NUCLEOTIDE SEQUENCE [LARGE SCALE GENOMIC DNA]</scope>
    <source>
        <strain evidence="6 7">MIT 17-337</strain>
    </source>
</reference>
<dbReference type="PANTHER" id="PTHR30417:SF1">
    <property type="entry name" value="N-ACETYLMURAMOYL-L-ALANINE AMIDASE AMID"/>
    <property type="match status" value="1"/>
</dbReference>
<evidence type="ECO:0000256" key="4">
    <source>
        <dbReference type="ARBA" id="ARBA00023316"/>
    </source>
</evidence>
<dbReference type="CDD" id="cd06583">
    <property type="entry name" value="PGRP"/>
    <property type="match status" value="1"/>
</dbReference>
<dbReference type="InterPro" id="IPR036505">
    <property type="entry name" value="Amidase/PGRP_sf"/>
</dbReference>
<evidence type="ECO:0000256" key="3">
    <source>
        <dbReference type="ARBA" id="ARBA00022801"/>
    </source>
</evidence>
<dbReference type="Gene3D" id="3.40.80.10">
    <property type="entry name" value="Peptidoglycan recognition protein-like"/>
    <property type="match status" value="1"/>
</dbReference>
<comment type="caution">
    <text evidence="6">The sequence shown here is derived from an EMBL/GenBank/DDBJ whole genome shotgun (WGS) entry which is preliminary data.</text>
</comment>
<dbReference type="EC" id="3.5.1.28" evidence="2"/>
<evidence type="ECO:0000313" key="7">
    <source>
        <dbReference type="Proteomes" id="UP000256379"/>
    </source>
</evidence>
<evidence type="ECO:0000313" key="6">
    <source>
        <dbReference type="EMBL" id="RDU61199.1"/>
    </source>
</evidence>
<dbReference type="Proteomes" id="UP000256379">
    <property type="component" value="Unassembled WGS sequence"/>
</dbReference>
<keyword evidence="7" id="KW-1185">Reference proteome</keyword>
<dbReference type="GO" id="GO:0071555">
    <property type="term" value="P:cell wall organization"/>
    <property type="evidence" value="ECO:0007669"/>
    <property type="project" value="UniProtKB-KW"/>
</dbReference>
<protein>
    <recommendedName>
        <fullName evidence="2">N-acetylmuramoyl-L-alanine amidase</fullName>
        <ecNumber evidence="2">3.5.1.28</ecNumber>
    </recommendedName>
</protein>
<sequence>MGFKIPLNPIQDSRFFKELWSKEGKESELGREFADCEIEDGYIKGLGIIKQPKPKLVEETGSFNKPPIAIVLHRTNSPTAKSTLNHWDTSLYGAHFLIDKDGTIYQCASLHQWTQHVGDIRSRVEVEKTWDTNEKMLIENMWKEKTSYSARKTKVSNYEKKKPYPNRYPISSDSIGIEVVGEYDDNTKRYPNATLKQLGRLEQLVRVLFELYHINKTDLYAHAKIAYKDTNSTEGVSLLEYLRSKL</sequence>
<proteinExistence type="predicted"/>
<dbReference type="SUPFAM" id="SSF55846">
    <property type="entry name" value="N-acetylmuramoyl-L-alanine amidase-like"/>
    <property type="match status" value="1"/>
</dbReference>
<dbReference type="PANTHER" id="PTHR30417">
    <property type="entry name" value="N-ACETYLMURAMOYL-L-ALANINE AMIDASE AMID"/>
    <property type="match status" value="1"/>
</dbReference>
<keyword evidence="4" id="KW-0961">Cell wall biogenesis/degradation</keyword>
<dbReference type="GO" id="GO:0009253">
    <property type="term" value="P:peptidoglycan catabolic process"/>
    <property type="evidence" value="ECO:0007669"/>
    <property type="project" value="InterPro"/>
</dbReference>
<dbReference type="EMBL" id="NXLQ01000070">
    <property type="protein sequence ID" value="RDU61199.1"/>
    <property type="molecule type" value="Genomic_DNA"/>
</dbReference>
<dbReference type="InterPro" id="IPR051206">
    <property type="entry name" value="NAMLAA_amidase_2"/>
</dbReference>
<organism evidence="6 7">
    <name type="scientific">Helicobacter didelphidarum</name>
    <dbReference type="NCBI Taxonomy" id="2040648"/>
    <lineage>
        <taxon>Bacteria</taxon>
        <taxon>Pseudomonadati</taxon>
        <taxon>Campylobacterota</taxon>
        <taxon>Epsilonproteobacteria</taxon>
        <taxon>Campylobacterales</taxon>
        <taxon>Helicobacteraceae</taxon>
        <taxon>Helicobacter</taxon>
    </lineage>
</organism>
<accession>A0A3D8I7S2</accession>
<comment type="catalytic activity">
    <reaction evidence="1">
        <text>Hydrolyzes the link between N-acetylmuramoyl residues and L-amino acid residues in certain cell-wall glycopeptides.</text>
        <dbReference type="EC" id="3.5.1.28"/>
    </reaction>
</comment>
<evidence type="ECO:0000256" key="2">
    <source>
        <dbReference type="ARBA" id="ARBA00011901"/>
    </source>
</evidence>
<evidence type="ECO:0000259" key="5">
    <source>
        <dbReference type="Pfam" id="PF01510"/>
    </source>
</evidence>
<feature type="domain" description="N-acetylmuramoyl-L-alanine amidase" evidence="5">
    <location>
        <begin position="65"/>
        <end position="231"/>
    </location>
</feature>
<dbReference type="OrthoDB" id="8481850at2"/>
<evidence type="ECO:0000256" key="1">
    <source>
        <dbReference type="ARBA" id="ARBA00001561"/>
    </source>
</evidence>
<gene>
    <name evidence="6" type="ORF">CQA53_10490</name>
</gene>
<dbReference type="InterPro" id="IPR002502">
    <property type="entry name" value="Amidase_domain"/>
</dbReference>
<keyword evidence="3" id="KW-0378">Hydrolase</keyword>
<dbReference type="GO" id="GO:0008745">
    <property type="term" value="F:N-acetylmuramoyl-L-alanine amidase activity"/>
    <property type="evidence" value="ECO:0007669"/>
    <property type="project" value="UniProtKB-EC"/>
</dbReference>
<name>A0A3D8I7S2_9HELI</name>
<dbReference type="Pfam" id="PF01510">
    <property type="entry name" value="Amidase_2"/>
    <property type="match status" value="1"/>
</dbReference>